<dbReference type="GO" id="GO:0003995">
    <property type="term" value="F:acyl-CoA dehydrogenase activity"/>
    <property type="evidence" value="ECO:0007669"/>
    <property type="project" value="TreeGrafter"/>
</dbReference>
<sequence length="307" mass="33400">MTMRLAFNEDQATFATVLAQMLSDDTEAGFRTVDGWGRFDYGHALDARLEEAGFFDAAREDDLGAVAAAAMVHEVAKAPVVIECAATALLRPFLGQELPRPLAVRVDDAPGAIRFLPQARSLLSITDAGIRWAQIEGRGAPVESLYAYPMGMLDDAPDWQPLDVDPNAVRTLWQVALAAELGGALAGGLASVLEHVRERAQFGRPLGSFQGIQHRLAEDAVWIEGAQLLTLRAADSRDPADAALALGHLQSHATRIGYDLHQFMGAMGLTLEHPLHRWTYRARALRAEMGGAPQALLDYADARWDKR</sequence>
<dbReference type="SUPFAM" id="SSF47203">
    <property type="entry name" value="Acyl-CoA dehydrogenase C-terminal domain-like"/>
    <property type="match status" value="1"/>
</dbReference>
<dbReference type="Pfam" id="PF00441">
    <property type="entry name" value="Acyl-CoA_dh_1"/>
    <property type="match status" value="1"/>
</dbReference>
<evidence type="ECO:0000256" key="3">
    <source>
        <dbReference type="ARBA" id="ARBA00023002"/>
    </source>
</evidence>
<feature type="domain" description="Acyl-CoA dehydrogenase/oxidase C-terminal" evidence="4">
    <location>
        <begin position="176"/>
        <end position="288"/>
    </location>
</feature>
<reference evidence="5 6" key="1">
    <citation type="submission" date="2019-12" db="EMBL/GenBank/DDBJ databases">
        <title>Maritimibacter sp. nov. sp. isolated from sea sand.</title>
        <authorList>
            <person name="Kim J."/>
            <person name="Jeong S.E."/>
            <person name="Jung H.S."/>
            <person name="Jeon C.O."/>
        </authorList>
    </citation>
    <scope>NUCLEOTIDE SEQUENCE [LARGE SCALE GENOMIC DNA]</scope>
    <source>
        <strain evidence="5 6">DP07</strain>
    </source>
</reference>
<dbReference type="RefSeq" id="WP_161349605.1">
    <property type="nucleotide sequence ID" value="NZ_WTUX01000002.1"/>
</dbReference>
<comment type="caution">
    <text evidence="5">The sequence shown here is derived from an EMBL/GenBank/DDBJ whole genome shotgun (WGS) entry which is preliminary data.</text>
</comment>
<protein>
    <submittedName>
        <fullName evidence="5">Acyl-CoA dehydrogenase</fullName>
    </submittedName>
</protein>
<evidence type="ECO:0000256" key="1">
    <source>
        <dbReference type="ARBA" id="ARBA00022630"/>
    </source>
</evidence>
<dbReference type="AlphaFoldDB" id="A0A845LUI6"/>
<dbReference type="InterPro" id="IPR009075">
    <property type="entry name" value="AcylCo_DH/oxidase_C"/>
</dbReference>
<dbReference type="PANTHER" id="PTHR43884">
    <property type="entry name" value="ACYL-COA DEHYDROGENASE"/>
    <property type="match status" value="1"/>
</dbReference>
<gene>
    <name evidence="5" type="ORF">GQE99_00365</name>
</gene>
<keyword evidence="1" id="KW-0285">Flavoprotein</keyword>
<dbReference type="Gene3D" id="1.20.140.10">
    <property type="entry name" value="Butyryl-CoA Dehydrogenase, subunit A, domain 3"/>
    <property type="match status" value="1"/>
</dbReference>
<evidence type="ECO:0000313" key="6">
    <source>
        <dbReference type="Proteomes" id="UP000467322"/>
    </source>
</evidence>
<dbReference type="PANTHER" id="PTHR43884:SF20">
    <property type="entry name" value="ACYL-COA DEHYDROGENASE FADE28"/>
    <property type="match status" value="1"/>
</dbReference>
<name>A0A845LUI6_9RHOB</name>
<keyword evidence="6" id="KW-1185">Reference proteome</keyword>
<evidence type="ECO:0000259" key="4">
    <source>
        <dbReference type="Pfam" id="PF00441"/>
    </source>
</evidence>
<organism evidence="5 6">
    <name type="scientific">Maritimibacter harenae</name>
    <dbReference type="NCBI Taxonomy" id="2606218"/>
    <lineage>
        <taxon>Bacteria</taxon>
        <taxon>Pseudomonadati</taxon>
        <taxon>Pseudomonadota</taxon>
        <taxon>Alphaproteobacteria</taxon>
        <taxon>Rhodobacterales</taxon>
        <taxon>Roseobacteraceae</taxon>
        <taxon>Maritimibacter</taxon>
    </lineage>
</organism>
<evidence type="ECO:0000256" key="2">
    <source>
        <dbReference type="ARBA" id="ARBA00022827"/>
    </source>
</evidence>
<evidence type="ECO:0000313" key="5">
    <source>
        <dbReference type="EMBL" id="MZR11485.1"/>
    </source>
</evidence>
<dbReference type="InterPro" id="IPR036250">
    <property type="entry name" value="AcylCo_DH-like_C"/>
</dbReference>
<keyword evidence="3" id="KW-0560">Oxidoreductase</keyword>
<dbReference type="EMBL" id="WTUX01000002">
    <property type="protein sequence ID" value="MZR11485.1"/>
    <property type="molecule type" value="Genomic_DNA"/>
</dbReference>
<keyword evidence="2" id="KW-0274">FAD</keyword>
<dbReference type="Proteomes" id="UP000467322">
    <property type="component" value="Unassembled WGS sequence"/>
</dbReference>
<accession>A0A845LUI6</accession>
<proteinExistence type="predicted"/>